<sequence length="107" mass="11280">MRDTNCFTAIITARDGVDRADGSAPLPAVSKAPSPIMPHNDLSYHLRRAEQETRMAIGALVPRAEACHAALARLHARLALQLLTGMAGPAGRGCRSAAQPVRAEVTA</sequence>
<gene>
    <name evidence="1" type="ORF">GGQ96_003981</name>
</gene>
<dbReference type="AlphaFoldDB" id="A0A7W7AMH5"/>
<protein>
    <submittedName>
        <fullName evidence="1">Uncharacterized protein</fullName>
    </submittedName>
</protein>
<name>A0A7W7AMH5_9SPHN</name>
<reference evidence="1 2" key="1">
    <citation type="submission" date="2020-08" db="EMBL/GenBank/DDBJ databases">
        <title>Genomic Encyclopedia of Type Strains, Phase IV (KMG-IV): sequencing the most valuable type-strain genomes for metagenomic binning, comparative biology and taxonomic classification.</title>
        <authorList>
            <person name="Goeker M."/>
        </authorList>
    </citation>
    <scope>NUCLEOTIDE SEQUENCE [LARGE SCALE GENOMIC DNA]</scope>
    <source>
        <strain evidence="1 2">DSM 15867</strain>
    </source>
</reference>
<keyword evidence="2" id="KW-1185">Reference proteome</keyword>
<evidence type="ECO:0000313" key="2">
    <source>
        <dbReference type="Proteomes" id="UP000574769"/>
    </source>
</evidence>
<comment type="caution">
    <text evidence="1">The sequence shown here is derived from an EMBL/GenBank/DDBJ whole genome shotgun (WGS) entry which is preliminary data.</text>
</comment>
<organism evidence="1 2">
    <name type="scientific">Sphingomonas abaci</name>
    <dbReference type="NCBI Taxonomy" id="237611"/>
    <lineage>
        <taxon>Bacteria</taxon>
        <taxon>Pseudomonadati</taxon>
        <taxon>Pseudomonadota</taxon>
        <taxon>Alphaproteobacteria</taxon>
        <taxon>Sphingomonadales</taxon>
        <taxon>Sphingomonadaceae</taxon>
        <taxon>Sphingomonas</taxon>
    </lineage>
</organism>
<dbReference type="Proteomes" id="UP000574769">
    <property type="component" value="Unassembled WGS sequence"/>
</dbReference>
<evidence type="ECO:0000313" key="1">
    <source>
        <dbReference type="EMBL" id="MBB4619821.1"/>
    </source>
</evidence>
<proteinExistence type="predicted"/>
<dbReference type="EMBL" id="JACHNY010000016">
    <property type="protein sequence ID" value="MBB4619821.1"/>
    <property type="molecule type" value="Genomic_DNA"/>
</dbReference>
<accession>A0A7W7AMH5</accession>
<dbReference type="RefSeq" id="WP_093068040.1">
    <property type="nucleotide sequence ID" value="NZ_JACHNY010000016.1"/>
</dbReference>